<dbReference type="InterPro" id="IPR036513">
    <property type="entry name" value="STAS_dom_sf"/>
</dbReference>
<reference evidence="1" key="1">
    <citation type="submission" date="2019-08" db="EMBL/GenBank/DDBJ databases">
        <authorList>
            <person name="Kucharzyk K."/>
            <person name="Murdoch R.W."/>
            <person name="Higgins S."/>
            <person name="Loffler F."/>
        </authorList>
    </citation>
    <scope>NUCLEOTIDE SEQUENCE</scope>
</reference>
<gene>
    <name evidence="1" type="ORF">SDC9_01229</name>
</gene>
<dbReference type="Pfam" id="PF11964">
    <property type="entry name" value="SpoIIAA-like"/>
    <property type="match status" value="1"/>
</dbReference>
<evidence type="ECO:0008006" key="2">
    <source>
        <dbReference type="Google" id="ProtNLM"/>
    </source>
</evidence>
<dbReference type="SUPFAM" id="SSF52091">
    <property type="entry name" value="SpoIIaa-like"/>
    <property type="match status" value="1"/>
</dbReference>
<proteinExistence type="predicted"/>
<protein>
    <recommendedName>
        <fullName evidence="2">STAS/SEC14 domain-containing protein</fullName>
    </recommendedName>
</protein>
<organism evidence="1">
    <name type="scientific">bioreactor metagenome</name>
    <dbReference type="NCBI Taxonomy" id="1076179"/>
    <lineage>
        <taxon>unclassified sequences</taxon>
        <taxon>metagenomes</taxon>
        <taxon>ecological metagenomes</taxon>
    </lineage>
</organism>
<dbReference type="EMBL" id="VSSQ01000002">
    <property type="protein sequence ID" value="MPL55748.1"/>
    <property type="molecule type" value="Genomic_DNA"/>
</dbReference>
<name>A0A644SM89_9ZZZZ</name>
<sequence length="139" mass="16058">MFRSLISEICQKIKVMITRIKELPDNMAGFLATDEVSAKDFIDVVMPEVEKFIEDKDKLNYMLVIETDLSKFTAGAWFQDAMLGVKTLTKWNRAAIVYDSETVQDFTEIFSKIMIGEFKGFDKKDYDTAVKWTSEQIDL</sequence>
<dbReference type="InterPro" id="IPR038396">
    <property type="entry name" value="SpoIIAA-like_sf"/>
</dbReference>
<accession>A0A644SM89</accession>
<dbReference type="AlphaFoldDB" id="A0A644SM89"/>
<dbReference type="InterPro" id="IPR021866">
    <property type="entry name" value="SpoIIAA-like"/>
</dbReference>
<comment type="caution">
    <text evidence="1">The sequence shown here is derived from an EMBL/GenBank/DDBJ whole genome shotgun (WGS) entry which is preliminary data.</text>
</comment>
<evidence type="ECO:0000313" key="1">
    <source>
        <dbReference type="EMBL" id="MPL55748.1"/>
    </source>
</evidence>
<dbReference type="Gene3D" id="3.40.50.10600">
    <property type="entry name" value="SpoIIaa-like domains"/>
    <property type="match status" value="1"/>
</dbReference>